<protein>
    <submittedName>
        <fullName evidence="4">Grg1 protein</fullName>
    </submittedName>
</protein>
<keyword evidence="3" id="KW-1185">Reference proteome</keyword>
<evidence type="ECO:0000313" key="4">
    <source>
        <dbReference type="WBParaSite" id="GPUH_0000261501-mRNA-1"/>
    </source>
</evidence>
<dbReference type="Proteomes" id="UP000271098">
    <property type="component" value="Unassembled WGS sequence"/>
</dbReference>
<dbReference type="EMBL" id="UYRT01004040">
    <property type="protein sequence ID" value="VDK35432.1"/>
    <property type="molecule type" value="Genomic_DNA"/>
</dbReference>
<dbReference type="WBParaSite" id="GPUH_0000261501-mRNA-1">
    <property type="protein sequence ID" value="GPUH_0000261501-mRNA-1"/>
    <property type="gene ID" value="GPUH_0000261501"/>
</dbReference>
<accession>A0A183D1L9</accession>
<evidence type="ECO:0000313" key="3">
    <source>
        <dbReference type="Proteomes" id="UP000271098"/>
    </source>
</evidence>
<sequence length="85" mass="8972">MKRNVLVGQAVSESGTDYIGVAKKKLSDAAESAIDMASGLYHAIVGDTRQEVKTAGEANCATDKASETRNKAGNKLHQVADDVKH</sequence>
<evidence type="ECO:0000313" key="2">
    <source>
        <dbReference type="EMBL" id="VDK35432.1"/>
    </source>
</evidence>
<reference evidence="4" key="1">
    <citation type="submission" date="2016-06" db="UniProtKB">
        <authorList>
            <consortium name="WormBaseParasite"/>
        </authorList>
    </citation>
    <scope>IDENTIFICATION</scope>
</reference>
<evidence type="ECO:0000256" key="1">
    <source>
        <dbReference type="SAM" id="MobiDB-lite"/>
    </source>
</evidence>
<organism evidence="4">
    <name type="scientific">Gongylonema pulchrum</name>
    <dbReference type="NCBI Taxonomy" id="637853"/>
    <lineage>
        <taxon>Eukaryota</taxon>
        <taxon>Metazoa</taxon>
        <taxon>Ecdysozoa</taxon>
        <taxon>Nematoda</taxon>
        <taxon>Chromadorea</taxon>
        <taxon>Rhabditida</taxon>
        <taxon>Spirurina</taxon>
        <taxon>Spiruromorpha</taxon>
        <taxon>Spiruroidea</taxon>
        <taxon>Gongylonematidae</taxon>
        <taxon>Gongylonema</taxon>
    </lineage>
</organism>
<feature type="region of interest" description="Disordered" evidence="1">
    <location>
        <begin position="57"/>
        <end position="85"/>
    </location>
</feature>
<reference evidence="2 3" key="2">
    <citation type="submission" date="2018-11" db="EMBL/GenBank/DDBJ databases">
        <authorList>
            <consortium name="Pathogen Informatics"/>
        </authorList>
    </citation>
    <scope>NUCLEOTIDE SEQUENCE [LARGE SCALE GENOMIC DNA]</scope>
</reference>
<gene>
    <name evidence="2" type="ORF">GPUH_LOCUS2611</name>
</gene>
<proteinExistence type="predicted"/>
<name>A0A183D1L9_9BILA</name>
<dbReference type="AlphaFoldDB" id="A0A183D1L9"/>